<organism evidence="2 3">
    <name type="scientific">Parerythrobacter lacustris</name>
    <dbReference type="NCBI Taxonomy" id="2969984"/>
    <lineage>
        <taxon>Bacteria</taxon>
        <taxon>Pseudomonadati</taxon>
        <taxon>Pseudomonadota</taxon>
        <taxon>Alphaproteobacteria</taxon>
        <taxon>Sphingomonadales</taxon>
        <taxon>Erythrobacteraceae</taxon>
        <taxon>Parerythrobacter</taxon>
    </lineage>
</organism>
<keyword evidence="1" id="KW-1133">Transmembrane helix</keyword>
<reference evidence="2 3" key="1">
    <citation type="submission" date="2022-08" db="EMBL/GenBank/DDBJ databases">
        <title>Polyphasic taxonomy analysis of Qipengyuania sp.RS5-5.</title>
        <authorList>
            <person name="Xamxidin M."/>
            <person name="Wu M."/>
        </authorList>
    </citation>
    <scope>NUCLEOTIDE SEQUENCE [LARGE SCALE GENOMIC DNA]</scope>
    <source>
        <strain evidence="2 3">RS5-5</strain>
    </source>
</reference>
<evidence type="ECO:0000256" key="1">
    <source>
        <dbReference type="SAM" id="Phobius"/>
    </source>
</evidence>
<dbReference type="Gene3D" id="1.10.150.20">
    <property type="entry name" value="5' to 3' exonuclease, C-terminal subdomain"/>
    <property type="match status" value="1"/>
</dbReference>
<gene>
    <name evidence="2" type="ORF">NSO95_04450</name>
</gene>
<feature type="transmembrane region" description="Helical" evidence="1">
    <location>
        <begin position="6"/>
        <end position="29"/>
    </location>
</feature>
<accession>A0ABT1XNF1</accession>
<name>A0ABT1XNF1_9SPHN</name>
<protein>
    <submittedName>
        <fullName evidence="2">Helix-hairpin-helix domain-containing protein</fullName>
    </submittedName>
</protein>
<evidence type="ECO:0000313" key="3">
    <source>
        <dbReference type="Proteomes" id="UP001206067"/>
    </source>
</evidence>
<dbReference type="Proteomes" id="UP001206067">
    <property type="component" value="Unassembled WGS sequence"/>
</dbReference>
<evidence type="ECO:0000313" key="2">
    <source>
        <dbReference type="EMBL" id="MCR2833184.1"/>
    </source>
</evidence>
<keyword evidence="1" id="KW-0472">Membrane</keyword>
<keyword evidence="1" id="KW-0812">Transmembrane</keyword>
<sequence>MNELVATYWPVIIGALLLGIAVAWFVFAANRKAKVELDRTDVLDDGKGPAGRNQALIDAPPVSASPVTTEAREIAEVAPGLTSAAANLQSAAHVTAEADAEAGAPGSAREALQEMRTDDLTRIKGVGPKLVDLLAGMGVTRFEQIAVWSAEDIAAIDSQLGRFEGRIERDNWVEQARLLASGDAEGFKDRFGAV</sequence>
<keyword evidence="3" id="KW-1185">Reference proteome</keyword>
<proteinExistence type="predicted"/>
<comment type="caution">
    <text evidence="2">The sequence shown here is derived from an EMBL/GenBank/DDBJ whole genome shotgun (WGS) entry which is preliminary data.</text>
</comment>
<dbReference type="RefSeq" id="WP_257594952.1">
    <property type="nucleotide sequence ID" value="NZ_JANKHH010000003.1"/>
</dbReference>
<dbReference type="EMBL" id="JANKHH010000003">
    <property type="protein sequence ID" value="MCR2833184.1"/>
    <property type="molecule type" value="Genomic_DNA"/>
</dbReference>